<dbReference type="GO" id="GO:0006270">
    <property type="term" value="P:DNA replication initiation"/>
    <property type="evidence" value="ECO:0007669"/>
    <property type="project" value="InterPro"/>
</dbReference>
<dbReference type="EMBL" id="WVTI01000030">
    <property type="protein sequence ID" value="MXS27547.1"/>
    <property type="molecule type" value="Genomic_DNA"/>
</dbReference>
<dbReference type="Gene3D" id="1.10.10.10">
    <property type="entry name" value="Winged helix-like DNA-binding domain superfamily/Winged helix DNA-binding domain"/>
    <property type="match status" value="1"/>
</dbReference>
<comment type="similarity">
    <text evidence="1">Belongs to the initiator RepB protein family.</text>
</comment>
<evidence type="ECO:0000256" key="1">
    <source>
        <dbReference type="ARBA" id="ARBA00038283"/>
    </source>
</evidence>
<dbReference type="Pfam" id="PF01051">
    <property type="entry name" value="Rep3_N"/>
    <property type="match status" value="1"/>
</dbReference>
<feature type="domain" description="Initiator Rep protein WH1" evidence="2">
    <location>
        <begin position="9"/>
        <end position="157"/>
    </location>
</feature>
<name>A0A6I4XIK7_ENTGA</name>
<dbReference type="GO" id="GO:0003887">
    <property type="term" value="F:DNA-directed DNA polymerase activity"/>
    <property type="evidence" value="ECO:0007669"/>
    <property type="project" value="InterPro"/>
</dbReference>
<comment type="caution">
    <text evidence="3">The sequence shown here is derived from an EMBL/GenBank/DDBJ whole genome shotgun (WGS) entry which is preliminary data.</text>
</comment>
<dbReference type="InterPro" id="IPR000525">
    <property type="entry name" value="Initiator_Rep_WH1"/>
</dbReference>
<organism evidence="3 4">
    <name type="scientific">Enterococcus gallinarum</name>
    <dbReference type="NCBI Taxonomy" id="1353"/>
    <lineage>
        <taxon>Bacteria</taxon>
        <taxon>Bacillati</taxon>
        <taxon>Bacillota</taxon>
        <taxon>Bacilli</taxon>
        <taxon>Lactobacillales</taxon>
        <taxon>Enterococcaceae</taxon>
        <taxon>Enterococcus</taxon>
    </lineage>
</organism>
<dbReference type="AlphaFoldDB" id="A0A6I4XIK7"/>
<dbReference type="RefSeq" id="WP_003127890.1">
    <property type="nucleotide sequence ID" value="NZ_CABEIK010000002.1"/>
</dbReference>
<dbReference type="Proteomes" id="UP000439965">
    <property type="component" value="Unassembled WGS sequence"/>
</dbReference>
<evidence type="ECO:0000259" key="2">
    <source>
        <dbReference type="Pfam" id="PF01051"/>
    </source>
</evidence>
<accession>A0A6I4XIK7</accession>
<dbReference type="InterPro" id="IPR036390">
    <property type="entry name" value="WH_DNA-bd_sf"/>
</dbReference>
<protein>
    <submittedName>
        <fullName evidence="3">RepB family plasmid replication initiator protein</fullName>
    </submittedName>
</protein>
<proteinExistence type="inferred from homology"/>
<dbReference type="SUPFAM" id="SSF46785">
    <property type="entry name" value="Winged helix' DNA-binding domain"/>
    <property type="match status" value="1"/>
</dbReference>
<reference evidence="3 4" key="1">
    <citation type="submission" date="2019-04" db="EMBL/GenBank/DDBJ databases">
        <title>Step-wise assembly of the neonatal virome modulated by breast feeding.</title>
        <authorList>
            <person name="Liang G."/>
            <person name="Bushman F."/>
        </authorList>
    </citation>
    <scope>NUCLEOTIDE SEQUENCE [LARGE SCALE GENOMIC DNA]</scope>
    <source>
        <strain evidence="3 4">E3404</strain>
    </source>
</reference>
<dbReference type="Pfam" id="PF21205">
    <property type="entry name" value="Rep3_C"/>
    <property type="match status" value="1"/>
</dbReference>
<sequence length="244" mass="28831">MDKKTDLAVRYQNELNLVPLKEFNAKEMDLFFALCARMKERGLDNVRFSFEELKELSEYKFTGNDRFVHDLENVYQKMISMSYRTDEINEDGDRVIKRFVLFTGFEINVSKMFVDVSVNPKLDYIINGLTTEVSRFKLSAFTSIRSTYAKTLFRLLMQYRSTGYYIVRIEDFKERMDIPESYRQMGQIDQKVLQPALRELQNYFSDLKVAKIKAKKGNKIAKLEFTFSGLKTDTPKIPMHDWTK</sequence>
<dbReference type="InterPro" id="IPR036388">
    <property type="entry name" value="WH-like_DNA-bd_sf"/>
</dbReference>
<evidence type="ECO:0000313" key="3">
    <source>
        <dbReference type="EMBL" id="MXS27547.1"/>
    </source>
</evidence>
<gene>
    <name evidence="3" type="ORF">GTI89_15945</name>
</gene>
<evidence type="ECO:0000313" key="4">
    <source>
        <dbReference type="Proteomes" id="UP000439965"/>
    </source>
</evidence>